<evidence type="ECO:0000256" key="5">
    <source>
        <dbReference type="ARBA" id="ARBA00022801"/>
    </source>
</evidence>
<dbReference type="OMA" id="CTYNDKG"/>
<dbReference type="InterPro" id="IPR033116">
    <property type="entry name" value="TRYPSIN_SER"/>
</dbReference>
<dbReference type="PANTHER" id="PTHR24276">
    <property type="entry name" value="POLYSERASE-RELATED"/>
    <property type="match status" value="1"/>
</dbReference>
<organism evidence="12 13">
    <name type="scientific">Hermetia illucens</name>
    <name type="common">Black soldier fly</name>
    <dbReference type="NCBI Taxonomy" id="343691"/>
    <lineage>
        <taxon>Eukaryota</taxon>
        <taxon>Metazoa</taxon>
        <taxon>Ecdysozoa</taxon>
        <taxon>Arthropoda</taxon>
        <taxon>Hexapoda</taxon>
        <taxon>Insecta</taxon>
        <taxon>Pterygota</taxon>
        <taxon>Neoptera</taxon>
        <taxon>Endopterygota</taxon>
        <taxon>Diptera</taxon>
        <taxon>Brachycera</taxon>
        <taxon>Stratiomyomorpha</taxon>
        <taxon>Stratiomyidae</taxon>
        <taxon>Hermetiinae</taxon>
        <taxon>Hermetia</taxon>
    </lineage>
</organism>
<dbReference type="InterPro" id="IPR043504">
    <property type="entry name" value="Peptidase_S1_PA_chymotrypsin"/>
</dbReference>
<evidence type="ECO:0000259" key="11">
    <source>
        <dbReference type="PROSITE" id="PS50240"/>
    </source>
</evidence>
<dbReference type="GO" id="GO:0016485">
    <property type="term" value="P:protein processing"/>
    <property type="evidence" value="ECO:0007669"/>
    <property type="project" value="UniProtKB-ARBA"/>
</dbReference>
<feature type="signal peptide" evidence="10">
    <location>
        <begin position="1"/>
        <end position="15"/>
    </location>
</feature>
<keyword evidence="3" id="KW-0964">Secreted</keyword>
<proteinExistence type="inferred from homology"/>
<dbReference type="AlphaFoldDB" id="A0A7R8UIU8"/>
<dbReference type="InterPro" id="IPR050430">
    <property type="entry name" value="Peptidase_S1"/>
</dbReference>
<accession>A0A7R8UIU8</accession>
<evidence type="ECO:0000256" key="8">
    <source>
        <dbReference type="ARBA" id="ARBA00023157"/>
    </source>
</evidence>
<dbReference type="CDD" id="cd00190">
    <property type="entry name" value="Tryp_SPc"/>
    <property type="match status" value="1"/>
</dbReference>
<dbReference type="Gene3D" id="2.40.10.10">
    <property type="entry name" value="Trypsin-like serine proteases"/>
    <property type="match status" value="2"/>
</dbReference>
<keyword evidence="4 9" id="KW-0645">Protease</keyword>
<dbReference type="InterPro" id="IPR018114">
    <property type="entry name" value="TRYPSIN_HIS"/>
</dbReference>
<comment type="subcellular location">
    <subcellularLocation>
        <location evidence="1">Secreted</location>
    </subcellularLocation>
</comment>
<feature type="chain" id="PRO_5031393174" description="Peptidase S1 domain-containing protein" evidence="10">
    <location>
        <begin position="16"/>
        <end position="256"/>
    </location>
</feature>
<dbReference type="GO" id="GO:0004252">
    <property type="term" value="F:serine-type endopeptidase activity"/>
    <property type="evidence" value="ECO:0007669"/>
    <property type="project" value="InterPro"/>
</dbReference>
<dbReference type="InterPro" id="IPR009003">
    <property type="entry name" value="Peptidase_S1_PA"/>
</dbReference>
<gene>
    <name evidence="12" type="ORF">HERILL_LOCUS4557</name>
</gene>
<dbReference type="PROSITE" id="PS50240">
    <property type="entry name" value="TRYPSIN_DOM"/>
    <property type="match status" value="1"/>
</dbReference>
<dbReference type="SUPFAM" id="SSF50494">
    <property type="entry name" value="Trypsin-like serine proteases"/>
    <property type="match status" value="1"/>
</dbReference>
<evidence type="ECO:0000256" key="1">
    <source>
        <dbReference type="ARBA" id="ARBA00004613"/>
    </source>
</evidence>
<dbReference type="GO" id="GO:0005576">
    <property type="term" value="C:extracellular region"/>
    <property type="evidence" value="ECO:0007669"/>
    <property type="project" value="UniProtKB-SubCell"/>
</dbReference>
<keyword evidence="13" id="KW-1185">Reference proteome</keyword>
<feature type="domain" description="Peptidase S1" evidence="11">
    <location>
        <begin position="30"/>
        <end position="252"/>
    </location>
</feature>
<dbReference type="PROSITE" id="PS00135">
    <property type="entry name" value="TRYPSIN_SER"/>
    <property type="match status" value="1"/>
</dbReference>
<sequence length="256" mass="28129">MRKFVIFLCIPLVFAEYLDKVFPPQNFERVVGGKDAPEGSAPFQISLQTSKGQHMCGGAIIGKEWIITAGHCVSGRTPESLKVLTGTQDLKGQGVYYFPKKIYVHEKYNKPAYHNDIALIRLNDSIRYNEFTQKISFSPNDSPDDAVITLTGWGRLSAGGSIPTELQAIELKRMAYVDCKRKFSDDPNLGVGHLCTYNQAGQGACNGDSGGPLTHEGLLVALVNWGIPCAKGFPDVHARVSYYHDWIKTTTGSGEQ</sequence>
<keyword evidence="6 9" id="KW-0720">Serine protease</keyword>
<keyword evidence="7" id="KW-0865">Zymogen</keyword>
<evidence type="ECO:0000256" key="7">
    <source>
        <dbReference type="ARBA" id="ARBA00023145"/>
    </source>
</evidence>
<protein>
    <recommendedName>
        <fullName evidence="11">Peptidase S1 domain-containing protein</fullName>
    </recommendedName>
</protein>
<dbReference type="EMBL" id="LR899010">
    <property type="protein sequence ID" value="CAD7081454.1"/>
    <property type="molecule type" value="Genomic_DNA"/>
</dbReference>
<dbReference type="InParanoid" id="A0A7R8UIU8"/>
<keyword evidence="10" id="KW-0732">Signal</keyword>
<evidence type="ECO:0000256" key="4">
    <source>
        <dbReference type="ARBA" id="ARBA00022670"/>
    </source>
</evidence>
<dbReference type="SMART" id="SM00020">
    <property type="entry name" value="Tryp_SPc"/>
    <property type="match status" value="1"/>
</dbReference>
<dbReference type="InterPro" id="IPR001254">
    <property type="entry name" value="Trypsin_dom"/>
</dbReference>
<evidence type="ECO:0000256" key="6">
    <source>
        <dbReference type="ARBA" id="ARBA00022825"/>
    </source>
</evidence>
<dbReference type="Proteomes" id="UP000594454">
    <property type="component" value="Chromosome 2"/>
</dbReference>
<name>A0A7R8UIU8_HERIL</name>
<dbReference type="FunCoup" id="A0A7R8UIU8">
    <property type="interactions" value="5"/>
</dbReference>
<evidence type="ECO:0000313" key="13">
    <source>
        <dbReference type="Proteomes" id="UP000594454"/>
    </source>
</evidence>
<dbReference type="PANTHER" id="PTHR24276:SF96">
    <property type="entry name" value="PEPTIDASE S1 DOMAIN-CONTAINING PROTEIN"/>
    <property type="match status" value="1"/>
</dbReference>
<evidence type="ECO:0000313" key="12">
    <source>
        <dbReference type="EMBL" id="CAD7081454.1"/>
    </source>
</evidence>
<reference evidence="12 13" key="1">
    <citation type="submission" date="2020-11" db="EMBL/GenBank/DDBJ databases">
        <authorList>
            <person name="Wallbank WR R."/>
            <person name="Pardo Diaz C."/>
            <person name="Kozak K."/>
            <person name="Martin S."/>
            <person name="Jiggins C."/>
            <person name="Moest M."/>
            <person name="Warren A I."/>
            <person name="Generalovic N T."/>
            <person name="Byers J.R.P. K."/>
            <person name="Montejo-Kovacevich G."/>
            <person name="Yen C E."/>
        </authorList>
    </citation>
    <scope>NUCLEOTIDE SEQUENCE [LARGE SCALE GENOMIC DNA]</scope>
</reference>
<evidence type="ECO:0000256" key="3">
    <source>
        <dbReference type="ARBA" id="ARBA00022525"/>
    </source>
</evidence>
<comment type="similarity">
    <text evidence="2">Belongs to the peptidase S1 family.</text>
</comment>
<dbReference type="PRINTS" id="PR00722">
    <property type="entry name" value="CHYMOTRYPSIN"/>
</dbReference>
<dbReference type="Pfam" id="PF00089">
    <property type="entry name" value="Trypsin"/>
    <property type="match status" value="1"/>
</dbReference>
<evidence type="ECO:0000256" key="10">
    <source>
        <dbReference type="SAM" id="SignalP"/>
    </source>
</evidence>
<keyword evidence="5 9" id="KW-0378">Hydrolase</keyword>
<dbReference type="PROSITE" id="PS00134">
    <property type="entry name" value="TRYPSIN_HIS"/>
    <property type="match status" value="1"/>
</dbReference>
<dbReference type="OrthoDB" id="8440449at2759"/>
<dbReference type="InterPro" id="IPR001314">
    <property type="entry name" value="Peptidase_S1A"/>
</dbReference>
<evidence type="ECO:0000256" key="9">
    <source>
        <dbReference type="RuleBase" id="RU363034"/>
    </source>
</evidence>
<evidence type="ECO:0000256" key="2">
    <source>
        <dbReference type="ARBA" id="ARBA00007664"/>
    </source>
</evidence>
<keyword evidence="8" id="KW-1015">Disulfide bond</keyword>
<dbReference type="FunFam" id="2.40.10.10:FF:000047">
    <property type="entry name" value="Trypsin eta"/>
    <property type="match status" value="1"/>
</dbReference>